<dbReference type="GO" id="GO:0032541">
    <property type="term" value="C:cortical endoplasmic reticulum"/>
    <property type="evidence" value="ECO:0007669"/>
    <property type="project" value="TreeGrafter"/>
</dbReference>
<evidence type="ECO:0000256" key="6">
    <source>
        <dbReference type="ARBA" id="ARBA00022989"/>
    </source>
</evidence>
<comment type="function">
    <text evidence="10">Mediator of sterol homeostasis involved in sterol uptake, trafficking and distribution into membranes.</text>
</comment>
<keyword evidence="3 10" id="KW-0813">Transport</keyword>
<feature type="region of interest" description="Disordered" evidence="11">
    <location>
        <begin position="70"/>
        <end position="109"/>
    </location>
</feature>
<dbReference type="GO" id="GO:0016125">
    <property type="term" value="P:sterol metabolic process"/>
    <property type="evidence" value="ECO:0007669"/>
    <property type="project" value="UniProtKB-UniRule"/>
</dbReference>
<keyword evidence="9" id="KW-0472">Membrane</keyword>
<evidence type="ECO:0000256" key="3">
    <source>
        <dbReference type="ARBA" id="ARBA00022448"/>
    </source>
</evidence>
<evidence type="ECO:0000256" key="8">
    <source>
        <dbReference type="ARBA" id="ARBA00023098"/>
    </source>
</evidence>
<evidence type="ECO:0000256" key="1">
    <source>
        <dbReference type="ARBA" id="ARBA00004477"/>
    </source>
</evidence>
<gene>
    <name evidence="12" type="ORF">DAEQUDRAFT_808695</name>
</gene>
<evidence type="ECO:0000313" key="13">
    <source>
        <dbReference type="Proteomes" id="UP000076727"/>
    </source>
</evidence>
<comment type="similarity">
    <text evidence="2 10">Belongs to the ARV1 family.</text>
</comment>
<keyword evidence="8 10" id="KW-0443">Lipid metabolism</keyword>
<dbReference type="GO" id="GO:0005789">
    <property type="term" value="C:endoplasmic reticulum membrane"/>
    <property type="evidence" value="ECO:0007669"/>
    <property type="project" value="UniProtKB-SubCell"/>
</dbReference>
<dbReference type="Proteomes" id="UP000076727">
    <property type="component" value="Unassembled WGS sequence"/>
</dbReference>
<keyword evidence="10" id="KW-0333">Golgi apparatus</keyword>
<keyword evidence="6" id="KW-1133">Transmembrane helix</keyword>
<keyword evidence="4" id="KW-0812">Transmembrane</keyword>
<dbReference type="STRING" id="1314783.A0A165TAY8"/>
<comment type="function">
    <text evidence="10">Regulates also the sphingolipid metabolism.</text>
</comment>
<name>A0A165TAY8_9APHY</name>
<dbReference type="Pfam" id="PF04161">
    <property type="entry name" value="Arv1"/>
    <property type="match status" value="1"/>
</dbReference>
<proteinExistence type="inferred from homology"/>
<comment type="subcellular location">
    <subcellularLocation>
        <location evidence="1 10">Endoplasmic reticulum membrane</location>
        <topology evidence="1 10">Multi-pass membrane protein</topology>
    </subcellularLocation>
    <subcellularLocation>
        <location evidence="10">Golgi apparatus membrane</location>
        <topology evidence="10">Multi-pass membrane protein</topology>
    </subcellularLocation>
</comment>
<evidence type="ECO:0000256" key="7">
    <source>
        <dbReference type="ARBA" id="ARBA00023055"/>
    </source>
</evidence>
<evidence type="ECO:0000256" key="11">
    <source>
        <dbReference type="SAM" id="MobiDB-lite"/>
    </source>
</evidence>
<feature type="compositionally biased region" description="Polar residues" evidence="11">
    <location>
        <begin position="91"/>
        <end position="100"/>
    </location>
</feature>
<sequence>MPICTSCTHPTPYLYTVYESAYNLRLEQCTACHAFADPYVEHDTLTLLLDLILLKRDVYRHLLFNRGRGARKVGRSGNAPEADVPPHHGSVSATRTSAQSPDLKENPTAWEHERERARWSLIMRLGMALIVLDAFIRWTHLSSRIGTPEEDMPKWSVEAISGFVRILVGCFVETTAFHAGIMIASYVVLQGIDRWPSSPSTSNSSQASGIRKELRYSHIPLTLLYSSLTKLFLLLLLAIWRPAPVEHGTARAPADMRSMHPFVGQALSLLDEDRLDREWIVRNVLGGMSAGFGLRVVLDCHPILTTSIILVGWSVKTLAAGMISQWVGVGFGAYETAGEVWLAYSIP</sequence>
<keyword evidence="7 10" id="KW-0445">Lipid transport</keyword>
<protein>
    <recommendedName>
        <fullName evidence="10">Protein ARV</fullName>
    </recommendedName>
</protein>
<evidence type="ECO:0000256" key="2">
    <source>
        <dbReference type="ARBA" id="ARBA00009187"/>
    </source>
</evidence>
<dbReference type="PANTHER" id="PTHR14467:SF0">
    <property type="entry name" value="PROTEIN ARV1"/>
    <property type="match status" value="1"/>
</dbReference>
<dbReference type="PANTHER" id="PTHR14467">
    <property type="entry name" value="ARV1"/>
    <property type="match status" value="1"/>
</dbReference>
<keyword evidence="5 10" id="KW-0256">Endoplasmic reticulum</keyword>
<dbReference type="InterPro" id="IPR007290">
    <property type="entry name" value="Arv1"/>
</dbReference>
<dbReference type="GO" id="GO:0006665">
    <property type="term" value="P:sphingolipid metabolic process"/>
    <property type="evidence" value="ECO:0007669"/>
    <property type="project" value="UniProtKB-UniRule"/>
</dbReference>
<evidence type="ECO:0000256" key="9">
    <source>
        <dbReference type="ARBA" id="ARBA00023136"/>
    </source>
</evidence>
<evidence type="ECO:0000256" key="4">
    <source>
        <dbReference type="ARBA" id="ARBA00022692"/>
    </source>
</evidence>
<organism evidence="12 13">
    <name type="scientific">Daedalea quercina L-15889</name>
    <dbReference type="NCBI Taxonomy" id="1314783"/>
    <lineage>
        <taxon>Eukaryota</taxon>
        <taxon>Fungi</taxon>
        <taxon>Dikarya</taxon>
        <taxon>Basidiomycota</taxon>
        <taxon>Agaricomycotina</taxon>
        <taxon>Agaricomycetes</taxon>
        <taxon>Polyporales</taxon>
        <taxon>Fomitopsis</taxon>
    </lineage>
</organism>
<dbReference type="GO" id="GO:0032366">
    <property type="term" value="P:intracellular sterol transport"/>
    <property type="evidence" value="ECO:0007669"/>
    <property type="project" value="UniProtKB-UniRule"/>
</dbReference>
<dbReference type="EMBL" id="KV429038">
    <property type="protein sequence ID" value="KZT73172.1"/>
    <property type="molecule type" value="Genomic_DNA"/>
</dbReference>
<keyword evidence="13" id="KW-1185">Reference proteome</keyword>
<keyword evidence="10" id="KW-0746">Sphingolipid metabolism</keyword>
<evidence type="ECO:0000256" key="5">
    <source>
        <dbReference type="ARBA" id="ARBA00022824"/>
    </source>
</evidence>
<reference evidence="12 13" key="1">
    <citation type="journal article" date="2016" name="Mol. Biol. Evol.">
        <title>Comparative Genomics of Early-Diverging Mushroom-Forming Fungi Provides Insights into the Origins of Lignocellulose Decay Capabilities.</title>
        <authorList>
            <person name="Nagy L.G."/>
            <person name="Riley R."/>
            <person name="Tritt A."/>
            <person name="Adam C."/>
            <person name="Daum C."/>
            <person name="Floudas D."/>
            <person name="Sun H."/>
            <person name="Yadav J.S."/>
            <person name="Pangilinan J."/>
            <person name="Larsson K.H."/>
            <person name="Matsuura K."/>
            <person name="Barry K."/>
            <person name="Labutti K."/>
            <person name="Kuo R."/>
            <person name="Ohm R.A."/>
            <person name="Bhattacharya S.S."/>
            <person name="Shirouzu T."/>
            <person name="Yoshinaga Y."/>
            <person name="Martin F.M."/>
            <person name="Grigoriev I.V."/>
            <person name="Hibbett D.S."/>
        </authorList>
    </citation>
    <scope>NUCLEOTIDE SEQUENCE [LARGE SCALE GENOMIC DNA]</scope>
    <source>
        <strain evidence="12 13">L-15889</strain>
    </source>
</reference>
<dbReference type="GO" id="GO:0000139">
    <property type="term" value="C:Golgi membrane"/>
    <property type="evidence" value="ECO:0007669"/>
    <property type="project" value="UniProtKB-SubCell"/>
</dbReference>
<evidence type="ECO:0000256" key="10">
    <source>
        <dbReference type="RuleBase" id="RU368065"/>
    </source>
</evidence>
<evidence type="ECO:0000313" key="12">
    <source>
        <dbReference type="EMBL" id="KZT73172.1"/>
    </source>
</evidence>
<dbReference type="OrthoDB" id="2192830at2759"/>
<dbReference type="GO" id="GO:0097036">
    <property type="term" value="P:regulation of plasma membrane sterol distribution"/>
    <property type="evidence" value="ECO:0007669"/>
    <property type="project" value="UniProtKB-UniRule"/>
</dbReference>
<accession>A0A165TAY8</accession>
<dbReference type="AlphaFoldDB" id="A0A165TAY8"/>